<comment type="caution">
    <text evidence="2">The sequence shown here is derived from an EMBL/GenBank/DDBJ whole genome shotgun (WGS) entry which is preliminary data.</text>
</comment>
<evidence type="ECO:0000313" key="3">
    <source>
        <dbReference type="Proteomes" id="UP001304895"/>
    </source>
</evidence>
<organism evidence="2 3">
    <name type="scientific">Trichocladium antarcticum</name>
    <dbReference type="NCBI Taxonomy" id="1450529"/>
    <lineage>
        <taxon>Eukaryota</taxon>
        <taxon>Fungi</taxon>
        <taxon>Dikarya</taxon>
        <taxon>Ascomycota</taxon>
        <taxon>Pezizomycotina</taxon>
        <taxon>Sordariomycetes</taxon>
        <taxon>Sordariomycetidae</taxon>
        <taxon>Sordariales</taxon>
        <taxon>Chaetomiaceae</taxon>
        <taxon>Trichocladium</taxon>
    </lineage>
</organism>
<feature type="compositionally biased region" description="Basic and acidic residues" evidence="1">
    <location>
        <begin position="12"/>
        <end position="38"/>
    </location>
</feature>
<feature type="compositionally biased region" description="Basic and acidic residues" evidence="1">
    <location>
        <begin position="152"/>
        <end position="162"/>
    </location>
</feature>
<accession>A0AAN6UH64</accession>
<dbReference type="Proteomes" id="UP001304895">
    <property type="component" value="Unassembled WGS sequence"/>
</dbReference>
<protein>
    <submittedName>
        <fullName evidence="2">Uncharacterized protein</fullName>
    </submittedName>
</protein>
<feature type="compositionally biased region" description="Basic residues" evidence="1">
    <location>
        <begin position="1"/>
        <end position="11"/>
    </location>
</feature>
<sequence>MPDHTRGRRHSRHDERYDDHYNDRHDGRHDDRYDDKYENGYYSDSDSYYEPRPKPRPRSVSRRALDRLGSAMGGLGLGLNHKDKPQPSSHHSPPRARHHSPAPRRRSRDRPRDDYYPPSSSRSRPRRHHSASPPRSSRRSRRDSTSGGGGRAPERSRSRVERGIQAAVDAAAVEAFRLRREPGPWVGAKGGRVATAAISAGVIGAAAEKRKDGGHGGKIGSLGSAVGGLVVNRLVNGPRKEVR</sequence>
<keyword evidence="3" id="KW-1185">Reference proteome</keyword>
<proteinExistence type="predicted"/>
<feature type="region of interest" description="Disordered" evidence="1">
    <location>
        <begin position="1"/>
        <end position="162"/>
    </location>
</feature>
<dbReference type="AlphaFoldDB" id="A0AAN6UH64"/>
<evidence type="ECO:0000256" key="1">
    <source>
        <dbReference type="SAM" id="MobiDB-lite"/>
    </source>
</evidence>
<reference evidence="2" key="1">
    <citation type="journal article" date="2023" name="Mol. Phylogenet. Evol.">
        <title>Genome-scale phylogeny and comparative genomics of the fungal order Sordariales.</title>
        <authorList>
            <person name="Hensen N."/>
            <person name="Bonometti L."/>
            <person name="Westerberg I."/>
            <person name="Brannstrom I.O."/>
            <person name="Guillou S."/>
            <person name="Cros-Aarteil S."/>
            <person name="Calhoun S."/>
            <person name="Haridas S."/>
            <person name="Kuo A."/>
            <person name="Mondo S."/>
            <person name="Pangilinan J."/>
            <person name="Riley R."/>
            <person name="LaButti K."/>
            <person name="Andreopoulos B."/>
            <person name="Lipzen A."/>
            <person name="Chen C."/>
            <person name="Yan M."/>
            <person name="Daum C."/>
            <person name="Ng V."/>
            <person name="Clum A."/>
            <person name="Steindorff A."/>
            <person name="Ohm R.A."/>
            <person name="Martin F."/>
            <person name="Silar P."/>
            <person name="Natvig D.O."/>
            <person name="Lalanne C."/>
            <person name="Gautier V."/>
            <person name="Ament-Velasquez S.L."/>
            <person name="Kruys A."/>
            <person name="Hutchinson M.I."/>
            <person name="Powell A.J."/>
            <person name="Barry K."/>
            <person name="Miller A.N."/>
            <person name="Grigoriev I.V."/>
            <person name="Debuchy R."/>
            <person name="Gladieux P."/>
            <person name="Hiltunen Thoren M."/>
            <person name="Johannesson H."/>
        </authorList>
    </citation>
    <scope>NUCLEOTIDE SEQUENCE</scope>
    <source>
        <strain evidence="2">CBS 123565</strain>
    </source>
</reference>
<dbReference type="EMBL" id="MU853416">
    <property type="protein sequence ID" value="KAK4132644.1"/>
    <property type="molecule type" value="Genomic_DNA"/>
</dbReference>
<evidence type="ECO:0000313" key="2">
    <source>
        <dbReference type="EMBL" id="KAK4132644.1"/>
    </source>
</evidence>
<reference evidence="2" key="2">
    <citation type="submission" date="2023-05" db="EMBL/GenBank/DDBJ databases">
        <authorList>
            <consortium name="Lawrence Berkeley National Laboratory"/>
            <person name="Steindorff A."/>
            <person name="Hensen N."/>
            <person name="Bonometti L."/>
            <person name="Westerberg I."/>
            <person name="Brannstrom I.O."/>
            <person name="Guillou S."/>
            <person name="Cros-Aarteil S."/>
            <person name="Calhoun S."/>
            <person name="Haridas S."/>
            <person name="Kuo A."/>
            <person name="Mondo S."/>
            <person name="Pangilinan J."/>
            <person name="Riley R."/>
            <person name="Labutti K."/>
            <person name="Andreopoulos B."/>
            <person name="Lipzen A."/>
            <person name="Chen C."/>
            <person name="Yanf M."/>
            <person name="Daum C."/>
            <person name="Ng V."/>
            <person name="Clum A."/>
            <person name="Ohm R."/>
            <person name="Martin F."/>
            <person name="Silar P."/>
            <person name="Natvig D."/>
            <person name="Lalanne C."/>
            <person name="Gautier V."/>
            <person name="Ament-Velasquez S.L."/>
            <person name="Kruys A."/>
            <person name="Hutchinson M.I."/>
            <person name="Powell A.J."/>
            <person name="Barry K."/>
            <person name="Miller A.N."/>
            <person name="Grigoriev I.V."/>
            <person name="Debuchy R."/>
            <person name="Gladieux P."/>
            <person name="Thoren M.H."/>
            <person name="Johannesson H."/>
        </authorList>
    </citation>
    <scope>NUCLEOTIDE SEQUENCE</scope>
    <source>
        <strain evidence="2">CBS 123565</strain>
    </source>
</reference>
<feature type="compositionally biased region" description="Basic residues" evidence="1">
    <location>
        <begin position="123"/>
        <end position="141"/>
    </location>
</feature>
<gene>
    <name evidence="2" type="ORF">BT67DRAFT_480427</name>
</gene>
<feature type="compositionally biased region" description="Basic residues" evidence="1">
    <location>
        <begin position="92"/>
        <end position="109"/>
    </location>
</feature>
<name>A0AAN6UH64_9PEZI</name>